<name>A0ABD0KI99_9CAEN</name>
<evidence type="ECO:0000313" key="2">
    <source>
        <dbReference type="Proteomes" id="UP001519460"/>
    </source>
</evidence>
<dbReference type="EMBL" id="JACVVK020000171">
    <property type="protein sequence ID" value="KAK7486941.1"/>
    <property type="molecule type" value="Genomic_DNA"/>
</dbReference>
<sequence length="192" mass="21321">EPASPFQRTIVVMEKPTAPGQNLFFRGGIDHSRRTGCTLVAEESNCSIPIEVRDIVELPDGHVAAYRAWSQGDRFLDWYGPEEGQGNFNGHQAQGTPATWTTNDQSRDGYHPGNEFGDNYWLLDMDMDCSKTENGYFELKGFLGGQWEGTISDNQCEGVDPAPFTSTNHIAMCGALNIFHWNEGRCQILVAA</sequence>
<accession>A0ABD0KI99</accession>
<dbReference type="AlphaFoldDB" id="A0ABD0KI99"/>
<proteinExistence type="predicted"/>
<feature type="non-terminal residue" evidence="1">
    <location>
        <position position="1"/>
    </location>
</feature>
<gene>
    <name evidence="1" type="ORF">BaRGS_00021757</name>
</gene>
<organism evidence="1 2">
    <name type="scientific">Batillaria attramentaria</name>
    <dbReference type="NCBI Taxonomy" id="370345"/>
    <lineage>
        <taxon>Eukaryota</taxon>
        <taxon>Metazoa</taxon>
        <taxon>Spiralia</taxon>
        <taxon>Lophotrochozoa</taxon>
        <taxon>Mollusca</taxon>
        <taxon>Gastropoda</taxon>
        <taxon>Caenogastropoda</taxon>
        <taxon>Sorbeoconcha</taxon>
        <taxon>Cerithioidea</taxon>
        <taxon>Batillariidae</taxon>
        <taxon>Batillaria</taxon>
    </lineage>
</organism>
<evidence type="ECO:0000313" key="1">
    <source>
        <dbReference type="EMBL" id="KAK7486941.1"/>
    </source>
</evidence>
<reference evidence="1 2" key="1">
    <citation type="journal article" date="2023" name="Sci. Data">
        <title>Genome assembly of the Korean intertidal mud-creeper Batillaria attramentaria.</title>
        <authorList>
            <person name="Patra A.K."/>
            <person name="Ho P.T."/>
            <person name="Jun S."/>
            <person name="Lee S.J."/>
            <person name="Kim Y."/>
            <person name="Won Y.J."/>
        </authorList>
    </citation>
    <scope>NUCLEOTIDE SEQUENCE [LARGE SCALE GENOMIC DNA]</scope>
    <source>
        <strain evidence="1">Wonlab-2016</strain>
    </source>
</reference>
<comment type="caution">
    <text evidence="1">The sequence shown here is derived from an EMBL/GenBank/DDBJ whole genome shotgun (WGS) entry which is preliminary data.</text>
</comment>
<protein>
    <submittedName>
        <fullName evidence="1">Uncharacterized protein</fullName>
    </submittedName>
</protein>
<dbReference type="Proteomes" id="UP001519460">
    <property type="component" value="Unassembled WGS sequence"/>
</dbReference>
<keyword evidence="2" id="KW-1185">Reference proteome</keyword>